<dbReference type="InterPro" id="IPR046165">
    <property type="entry name" value="DUF6167"/>
</dbReference>
<dbReference type="RefSeq" id="WP_205119713.1">
    <property type="nucleotide sequence ID" value="NZ_JAFBCM010000001.1"/>
</dbReference>
<keyword evidence="3" id="KW-1185">Reference proteome</keyword>
<protein>
    <submittedName>
        <fullName evidence="2">DUF6167 family protein</fullName>
    </submittedName>
</protein>
<reference evidence="3" key="1">
    <citation type="journal article" date="2019" name="Int. J. Syst. Evol. Microbiol.">
        <title>The Global Catalogue of Microorganisms (GCM) 10K type strain sequencing project: providing services to taxonomists for standard genome sequencing and annotation.</title>
        <authorList>
            <consortium name="The Broad Institute Genomics Platform"/>
            <consortium name="The Broad Institute Genome Sequencing Center for Infectious Disease"/>
            <person name="Wu L."/>
            <person name="Ma J."/>
        </authorList>
    </citation>
    <scope>NUCLEOTIDE SEQUENCE [LARGE SCALE GENOMIC DNA]</scope>
    <source>
        <strain evidence="3">CGMCC 4.7241</strain>
    </source>
</reference>
<evidence type="ECO:0000313" key="2">
    <source>
        <dbReference type="EMBL" id="MFC3763211.1"/>
    </source>
</evidence>
<comment type="caution">
    <text evidence="2">The sequence shown here is derived from an EMBL/GenBank/DDBJ whole genome shotgun (WGS) entry which is preliminary data.</text>
</comment>
<name>A0ABV7YD15_9ACTN</name>
<gene>
    <name evidence="2" type="ORF">ACFOUW_20380</name>
</gene>
<feature type="region of interest" description="Disordered" evidence="1">
    <location>
        <begin position="66"/>
        <end position="99"/>
    </location>
</feature>
<dbReference type="EMBL" id="JBHRZH010000017">
    <property type="protein sequence ID" value="MFC3763211.1"/>
    <property type="molecule type" value="Genomic_DNA"/>
</dbReference>
<sequence>MKRLFWLAVGVAVGVVVVRKLSQRADSFTPQGLAEAVQSLGKQIKAFGEEVRAGMESREDELRDALALGDAHPNGHSGLDSDAAARLHRNPDAQWREGN</sequence>
<evidence type="ECO:0000256" key="1">
    <source>
        <dbReference type="SAM" id="MobiDB-lite"/>
    </source>
</evidence>
<evidence type="ECO:0000313" key="3">
    <source>
        <dbReference type="Proteomes" id="UP001595699"/>
    </source>
</evidence>
<accession>A0ABV7YD15</accession>
<organism evidence="2 3">
    <name type="scientific">Tenggerimyces flavus</name>
    <dbReference type="NCBI Taxonomy" id="1708749"/>
    <lineage>
        <taxon>Bacteria</taxon>
        <taxon>Bacillati</taxon>
        <taxon>Actinomycetota</taxon>
        <taxon>Actinomycetes</taxon>
        <taxon>Propionibacteriales</taxon>
        <taxon>Nocardioidaceae</taxon>
        <taxon>Tenggerimyces</taxon>
    </lineage>
</organism>
<dbReference type="Proteomes" id="UP001595699">
    <property type="component" value="Unassembled WGS sequence"/>
</dbReference>
<dbReference type="Pfam" id="PF19664">
    <property type="entry name" value="DUF6167"/>
    <property type="match status" value="1"/>
</dbReference>
<feature type="compositionally biased region" description="Basic and acidic residues" evidence="1">
    <location>
        <begin position="83"/>
        <end position="99"/>
    </location>
</feature>
<proteinExistence type="predicted"/>